<evidence type="ECO:0000256" key="9">
    <source>
        <dbReference type="ARBA" id="ARBA00022676"/>
    </source>
</evidence>
<dbReference type="Proteomes" id="UP000239814">
    <property type="component" value="Chromosome"/>
</dbReference>
<evidence type="ECO:0000256" key="2">
    <source>
        <dbReference type="ARBA" id="ARBA00003968"/>
    </source>
</evidence>
<comment type="pathway">
    <text evidence="4 12">Purine metabolism; AMP biosynthesis via salvage pathway; AMP from adenine: step 1/1.</text>
</comment>
<dbReference type="PANTHER" id="PTHR32315:SF3">
    <property type="entry name" value="ADENINE PHOSPHORIBOSYLTRANSFERASE"/>
    <property type="match status" value="1"/>
</dbReference>
<evidence type="ECO:0000256" key="10">
    <source>
        <dbReference type="ARBA" id="ARBA00022679"/>
    </source>
</evidence>
<keyword evidence="9 12" id="KW-0328">Glycosyltransferase</keyword>
<dbReference type="GO" id="GO:0006166">
    <property type="term" value="P:purine ribonucleoside salvage"/>
    <property type="evidence" value="ECO:0007669"/>
    <property type="project" value="UniProtKB-KW"/>
</dbReference>
<organism evidence="14 15">
    <name type="scientific">Gordonia iterans</name>
    <dbReference type="NCBI Taxonomy" id="1004901"/>
    <lineage>
        <taxon>Bacteria</taxon>
        <taxon>Bacillati</taxon>
        <taxon>Actinomycetota</taxon>
        <taxon>Actinomycetes</taxon>
        <taxon>Mycobacteriales</taxon>
        <taxon>Gordoniaceae</taxon>
        <taxon>Gordonia</taxon>
    </lineage>
</organism>
<dbReference type="OrthoDB" id="9803963at2"/>
<protein>
    <recommendedName>
        <fullName evidence="7 12">Adenine phosphoribosyltransferase</fullName>
        <shortName evidence="12">APRT</shortName>
        <ecNumber evidence="7 12">2.4.2.7</ecNumber>
    </recommendedName>
</protein>
<name>A0A2S0KKF6_9ACTN</name>
<keyword evidence="8 12" id="KW-0963">Cytoplasm</keyword>
<dbReference type="InterPro" id="IPR029057">
    <property type="entry name" value="PRTase-like"/>
</dbReference>
<comment type="similarity">
    <text evidence="5 12">Belongs to the purine/pyrimidine phosphoribosyltransferase family.</text>
</comment>
<dbReference type="EC" id="2.4.2.7" evidence="7 12"/>
<gene>
    <name evidence="12" type="primary">apt</name>
    <name evidence="14" type="ORF">C6V83_10180</name>
</gene>
<dbReference type="Pfam" id="PF00156">
    <property type="entry name" value="Pribosyltran"/>
    <property type="match status" value="1"/>
</dbReference>
<comment type="subunit">
    <text evidence="6 12">Homodimer.</text>
</comment>
<dbReference type="InterPro" id="IPR000836">
    <property type="entry name" value="PRTase_dom"/>
</dbReference>
<evidence type="ECO:0000313" key="15">
    <source>
        <dbReference type="Proteomes" id="UP000239814"/>
    </source>
</evidence>
<comment type="catalytic activity">
    <reaction evidence="1 12">
        <text>AMP + diphosphate = 5-phospho-alpha-D-ribose 1-diphosphate + adenine</text>
        <dbReference type="Rhea" id="RHEA:16609"/>
        <dbReference type="ChEBI" id="CHEBI:16708"/>
        <dbReference type="ChEBI" id="CHEBI:33019"/>
        <dbReference type="ChEBI" id="CHEBI:58017"/>
        <dbReference type="ChEBI" id="CHEBI:456215"/>
        <dbReference type="EC" id="2.4.2.7"/>
    </reaction>
</comment>
<evidence type="ECO:0000256" key="1">
    <source>
        <dbReference type="ARBA" id="ARBA00000868"/>
    </source>
</evidence>
<dbReference type="GO" id="GO:0003999">
    <property type="term" value="F:adenine phosphoribosyltransferase activity"/>
    <property type="evidence" value="ECO:0007669"/>
    <property type="project" value="UniProtKB-UniRule"/>
</dbReference>
<dbReference type="GO" id="GO:0044209">
    <property type="term" value="P:AMP salvage"/>
    <property type="evidence" value="ECO:0007669"/>
    <property type="project" value="UniProtKB-UniRule"/>
</dbReference>
<evidence type="ECO:0000256" key="12">
    <source>
        <dbReference type="HAMAP-Rule" id="MF_00004"/>
    </source>
</evidence>
<dbReference type="GO" id="GO:0006168">
    <property type="term" value="P:adenine salvage"/>
    <property type="evidence" value="ECO:0007669"/>
    <property type="project" value="InterPro"/>
</dbReference>
<dbReference type="FunFam" id="3.40.50.2020:FF:000004">
    <property type="entry name" value="Adenine phosphoribosyltransferase"/>
    <property type="match status" value="1"/>
</dbReference>
<dbReference type="GO" id="GO:0005737">
    <property type="term" value="C:cytoplasm"/>
    <property type="evidence" value="ECO:0007669"/>
    <property type="project" value="UniProtKB-SubCell"/>
</dbReference>
<dbReference type="HAMAP" id="MF_00004">
    <property type="entry name" value="Aden_phosphoribosyltr"/>
    <property type="match status" value="1"/>
</dbReference>
<dbReference type="SUPFAM" id="SSF53271">
    <property type="entry name" value="PRTase-like"/>
    <property type="match status" value="1"/>
</dbReference>
<keyword evidence="15" id="KW-1185">Reference proteome</keyword>
<evidence type="ECO:0000256" key="7">
    <source>
        <dbReference type="ARBA" id="ARBA00011893"/>
    </source>
</evidence>
<dbReference type="InterPro" id="IPR005764">
    <property type="entry name" value="Ade_phspho_trans"/>
</dbReference>
<reference evidence="14 15" key="1">
    <citation type="submission" date="2018-03" db="EMBL/GenBank/DDBJ databases">
        <title>Characteristics and genome of n-alkane degrading marine bacteria Gordonia iterans isolated from crude oil contaminated in Tae-an, South Korea.</title>
        <authorList>
            <person name="Lee S.-S."/>
            <person name="Kim H."/>
        </authorList>
    </citation>
    <scope>NUCLEOTIDE SEQUENCE [LARGE SCALE GENOMIC DNA]</scope>
    <source>
        <strain evidence="14 15">Co17</strain>
    </source>
</reference>
<dbReference type="GO" id="GO:0002055">
    <property type="term" value="F:adenine binding"/>
    <property type="evidence" value="ECO:0007669"/>
    <property type="project" value="TreeGrafter"/>
</dbReference>
<evidence type="ECO:0000256" key="4">
    <source>
        <dbReference type="ARBA" id="ARBA00004659"/>
    </source>
</evidence>
<dbReference type="GO" id="GO:0016208">
    <property type="term" value="F:AMP binding"/>
    <property type="evidence" value="ECO:0007669"/>
    <property type="project" value="TreeGrafter"/>
</dbReference>
<keyword evidence="11 12" id="KW-0660">Purine salvage</keyword>
<dbReference type="AlphaFoldDB" id="A0A2S0KKF6"/>
<dbReference type="Gene3D" id="3.40.50.2020">
    <property type="match status" value="1"/>
</dbReference>
<dbReference type="PANTHER" id="PTHR32315">
    <property type="entry name" value="ADENINE PHOSPHORIBOSYLTRANSFERASE"/>
    <property type="match status" value="1"/>
</dbReference>
<dbReference type="UniPathway" id="UPA00588">
    <property type="reaction ID" value="UER00646"/>
</dbReference>
<accession>A0A2S0KKF6</accession>
<comment type="subcellular location">
    <subcellularLocation>
        <location evidence="3 12">Cytoplasm</location>
    </subcellularLocation>
</comment>
<dbReference type="KEGG" id="git:C6V83_10180"/>
<dbReference type="RefSeq" id="WP_105943859.1">
    <property type="nucleotide sequence ID" value="NZ_CP027433.1"/>
</dbReference>
<evidence type="ECO:0000259" key="13">
    <source>
        <dbReference type="Pfam" id="PF00156"/>
    </source>
</evidence>
<dbReference type="NCBIfam" id="NF002636">
    <property type="entry name" value="PRK02304.1-5"/>
    <property type="match status" value="1"/>
</dbReference>
<proteinExistence type="inferred from homology"/>
<dbReference type="InterPro" id="IPR050054">
    <property type="entry name" value="UPRTase/APRTase"/>
</dbReference>
<comment type="function">
    <text evidence="2 12">Catalyzes a salvage reaction resulting in the formation of AMP, that is energically less costly than de novo synthesis.</text>
</comment>
<evidence type="ECO:0000256" key="6">
    <source>
        <dbReference type="ARBA" id="ARBA00011738"/>
    </source>
</evidence>
<dbReference type="CDD" id="cd06223">
    <property type="entry name" value="PRTases_typeI"/>
    <property type="match status" value="1"/>
</dbReference>
<keyword evidence="10 12" id="KW-0808">Transferase</keyword>
<sequence>MTPPTHSSPHTAAHDRACAAIDRHTRVVADFPTPGVEFRDLTPVLADPDGLAAVVSALAEHCRGADLIAGIDARGFLLGGAVARELGVGVIAVRKAGKLPPPVIGVDYNLEYGTSRLELPAEGLDLRGRRVAVLDDVLATGGTLVAAARLLRLAGARVHALSVIMELADLPGRATVAAGVGADVPVHHLCRG</sequence>
<evidence type="ECO:0000256" key="8">
    <source>
        <dbReference type="ARBA" id="ARBA00022490"/>
    </source>
</evidence>
<evidence type="ECO:0000256" key="3">
    <source>
        <dbReference type="ARBA" id="ARBA00004496"/>
    </source>
</evidence>
<evidence type="ECO:0000256" key="5">
    <source>
        <dbReference type="ARBA" id="ARBA00008391"/>
    </source>
</evidence>
<evidence type="ECO:0000256" key="11">
    <source>
        <dbReference type="ARBA" id="ARBA00022726"/>
    </source>
</evidence>
<feature type="domain" description="Phosphoribosyltransferase" evidence="13">
    <location>
        <begin position="53"/>
        <end position="161"/>
    </location>
</feature>
<evidence type="ECO:0000313" key="14">
    <source>
        <dbReference type="EMBL" id="AVM02159.1"/>
    </source>
</evidence>
<dbReference type="EMBL" id="CP027433">
    <property type="protein sequence ID" value="AVM02159.1"/>
    <property type="molecule type" value="Genomic_DNA"/>
</dbReference>